<dbReference type="PANTHER" id="PTHR13932">
    <property type="entry name" value="COPROPORPHYRINIGEN III OXIDASE"/>
    <property type="match status" value="1"/>
</dbReference>
<dbReference type="AlphaFoldDB" id="A0A919TIV2"/>
<protein>
    <recommendedName>
        <fullName evidence="2">Heme chaperone HemW</fullName>
    </recommendedName>
</protein>
<dbReference type="SMART" id="SM00729">
    <property type="entry name" value="Elp3"/>
    <property type="match status" value="1"/>
</dbReference>
<dbReference type="InterPro" id="IPR007197">
    <property type="entry name" value="rSAM"/>
</dbReference>
<dbReference type="PROSITE" id="PS51918">
    <property type="entry name" value="RADICAL_SAM"/>
    <property type="match status" value="1"/>
</dbReference>
<dbReference type="Pfam" id="PF04055">
    <property type="entry name" value="Radical_SAM"/>
    <property type="match status" value="1"/>
</dbReference>
<dbReference type="InterPro" id="IPR010723">
    <property type="entry name" value="HemN_C"/>
</dbReference>
<accession>A0A919TIV2</accession>
<proteinExistence type="inferred from homology"/>
<dbReference type="GO" id="GO:0051539">
    <property type="term" value="F:4 iron, 4 sulfur cluster binding"/>
    <property type="evidence" value="ECO:0007669"/>
    <property type="project" value="InterPro"/>
</dbReference>
<evidence type="ECO:0000313" key="4">
    <source>
        <dbReference type="EMBL" id="GIF04000.1"/>
    </source>
</evidence>
<dbReference type="GO" id="GO:0006779">
    <property type="term" value="P:porphyrin-containing compound biosynthetic process"/>
    <property type="evidence" value="ECO:0007669"/>
    <property type="project" value="InterPro"/>
</dbReference>
<gene>
    <name evidence="4" type="ORF">Asi03nite_15380</name>
</gene>
<dbReference type="InterPro" id="IPR006638">
    <property type="entry name" value="Elp3/MiaA/NifB-like_rSAM"/>
</dbReference>
<dbReference type="SFLD" id="SFLDS00029">
    <property type="entry name" value="Radical_SAM"/>
    <property type="match status" value="1"/>
</dbReference>
<dbReference type="PANTHER" id="PTHR13932:SF5">
    <property type="entry name" value="RADICAL S-ADENOSYL METHIONINE DOMAIN-CONTAINING PROTEIN 1, MITOCHONDRIAL"/>
    <property type="match status" value="1"/>
</dbReference>
<name>A0A919TIV2_9ACTN</name>
<dbReference type="InterPro" id="IPR034505">
    <property type="entry name" value="Coproporphyrinogen-III_oxidase"/>
</dbReference>
<feature type="domain" description="Radical SAM core" evidence="3">
    <location>
        <begin position="30"/>
        <end position="269"/>
    </location>
</feature>
<comment type="caution">
    <text evidence="4">The sequence shown here is derived from an EMBL/GenBank/DDBJ whole genome shotgun (WGS) entry which is preliminary data.</text>
</comment>
<organism evidence="4 5">
    <name type="scientific">Actinoplanes siamensis</name>
    <dbReference type="NCBI Taxonomy" id="1223317"/>
    <lineage>
        <taxon>Bacteria</taxon>
        <taxon>Bacillati</taxon>
        <taxon>Actinomycetota</taxon>
        <taxon>Actinomycetes</taxon>
        <taxon>Micromonosporales</taxon>
        <taxon>Micromonosporaceae</taxon>
        <taxon>Actinoplanes</taxon>
    </lineage>
</organism>
<evidence type="ECO:0000256" key="1">
    <source>
        <dbReference type="ARBA" id="ARBA00006100"/>
    </source>
</evidence>
<comment type="similarity">
    <text evidence="1">Belongs to the anaerobic coproporphyrinogen-III oxidase family. HemW subfamily.</text>
</comment>
<keyword evidence="5" id="KW-1185">Reference proteome</keyword>
<dbReference type="Proteomes" id="UP000629619">
    <property type="component" value="Unassembled WGS sequence"/>
</dbReference>
<dbReference type="EMBL" id="BOMW01000015">
    <property type="protein sequence ID" value="GIF04000.1"/>
    <property type="molecule type" value="Genomic_DNA"/>
</dbReference>
<dbReference type="SUPFAM" id="SSF102114">
    <property type="entry name" value="Radical SAM enzymes"/>
    <property type="match status" value="1"/>
</dbReference>
<reference evidence="4" key="1">
    <citation type="submission" date="2021-01" db="EMBL/GenBank/DDBJ databases">
        <title>Whole genome shotgun sequence of Actinoplanes siamensis NBRC 109076.</title>
        <authorList>
            <person name="Komaki H."/>
            <person name="Tamura T."/>
        </authorList>
    </citation>
    <scope>NUCLEOTIDE SEQUENCE</scope>
    <source>
        <strain evidence="4">NBRC 109076</strain>
    </source>
</reference>
<dbReference type="InterPro" id="IPR004559">
    <property type="entry name" value="HemW-like"/>
</dbReference>
<dbReference type="GO" id="GO:0005737">
    <property type="term" value="C:cytoplasm"/>
    <property type="evidence" value="ECO:0007669"/>
    <property type="project" value="InterPro"/>
</dbReference>
<evidence type="ECO:0000259" key="3">
    <source>
        <dbReference type="PROSITE" id="PS51918"/>
    </source>
</evidence>
<dbReference type="InterPro" id="IPR058240">
    <property type="entry name" value="rSAM_sf"/>
</dbReference>
<dbReference type="SFLD" id="SFLDF00562">
    <property type="entry name" value="HemN-like__clustered_with_heat"/>
    <property type="match status" value="1"/>
</dbReference>
<dbReference type="Gene3D" id="3.30.750.200">
    <property type="match status" value="1"/>
</dbReference>
<dbReference type="RefSeq" id="WP_203677701.1">
    <property type="nucleotide sequence ID" value="NZ_BOMW01000015.1"/>
</dbReference>
<evidence type="ECO:0000256" key="2">
    <source>
        <dbReference type="ARBA" id="ARBA00017228"/>
    </source>
</evidence>
<dbReference type="SFLD" id="SFLDG01082">
    <property type="entry name" value="B12-binding_domain_containing"/>
    <property type="match status" value="1"/>
</dbReference>
<sequence>MYQAEPDSQITRRNIHTYPFKYRHVDHDEYFRKESAVLYLHVPFCIKKCGFCDYTVYINKNESHFARYVAALEKEIRTFVANRTFPAFSIDAVYFGGGTPGILTGEQLVHLLDVCREEFEFNEGCEIALEFDPSTVDLHKVETLVAGGFNRVNVGVQAFDDRLLKICNRSHDVATAENAYRMVVEGGFRHTNIDLIFPLPDQSLDDWKRSVDRAIELEPACITSYGLEIWPKTAFHSLISSGKMTLPSPADETRMYEYAMDAMEAAGFRRRSSTGYFHPDRCRDLSRFLEYYWRTWPMIGFGVSSKSVIHDRLFVNVHPLNRYYEMVDNGRIPIDIGTVLTKEQEMRRVMIRGLKMCEVSVSDFRRRFGIDMVTVFPTEIQELVDKDWLRLVGDRYELTRAGQLYSTNVYERFYAEEDLSPADDGEVRFGISELME</sequence>
<dbReference type="SFLD" id="SFLDG01065">
    <property type="entry name" value="anaerobic_coproporphyrinogen-I"/>
    <property type="match status" value="1"/>
</dbReference>
<evidence type="ECO:0000313" key="5">
    <source>
        <dbReference type="Proteomes" id="UP000629619"/>
    </source>
</evidence>
<dbReference type="Pfam" id="PF06969">
    <property type="entry name" value="HemN_C"/>
    <property type="match status" value="1"/>
</dbReference>
<dbReference type="GO" id="GO:0004109">
    <property type="term" value="F:coproporphyrinogen oxidase activity"/>
    <property type="evidence" value="ECO:0007669"/>
    <property type="project" value="InterPro"/>
</dbReference>